<dbReference type="PANTHER" id="PTHR43024:SF1">
    <property type="entry name" value="UDP-N-ACETYLMURAMOYL-TRIPEPTIDE--D-ALANYL-D-ALANINE LIGASE"/>
    <property type="match status" value="1"/>
</dbReference>
<keyword evidence="9 10" id="KW-0961">Cell wall biogenesis/degradation</keyword>
<evidence type="ECO:0000256" key="4">
    <source>
        <dbReference type="ARBA" id="ARBA00022741"/>
    </source>
</evidence>
<evidence type="ECO:0000313" key="16">
    <source>
        <dbReference type="Proteomes" id="UP000230842"/>
    </source>
</evidence>
<evidence type="ECO:0000256" key="10">
    <source>
        <dbReference type="HAMAP-Rule" id="MF_02019"/>
    </source>
</evidence>
<comment type="catalytic activity">
    <reaction evidence="10 11">
        <text>D-alanyl-D-alanine + UDP-N-acetyl-alpha-D-muramoyl-L-alanyl-gamma-D-glutamyl-meso-2,6-diaminopimelate + ATP = UDP-N-acetyl-alpha-D-muramoyl-L-alanyl-gamma-D-glutamyl-meso-2,6-diaminopimeloyl-D-alanyl-D-alanine + ADP + phosphate + H(+)</text>
        <dbReference type="Rhea" id="RHEA:28374"/>
        <dbReference type="ChEBI" id="CHEBI:15378"/>
        <dbReference type="ChEBI" id="CHEBI:30616"/>
        <dbReference type="ChEBI" id="CHEBI:43474"/>
        <dbReference type="ChEBI" id="CHEBI:57822"/>
        <dbReference type="ChEBI" id="CHEBI:61386"/>
        <dbReference type="ChEBI" id="CHEBI:83905"/>
        <dbReference type="ChEBI" id="CHEBI:456216"/>
        <dbReference type="EC" id="6.3.2.10"/>
    </reaction>
</comment>
<dbReference type="SUPFAM" id="SSF53623">
    <property type="entry name" value="MurD-like peptide ligases, catalytic domain"/>
    <property type="match status" value="1"/>
</dbReference>
<feature type="binding site" evidence="10">
    <location>
        <begin position="106"/>
        <end position="112"/>
    </location>
    <ligand>
        <name>ATP</name>
        <dbReference type="ChEBI" id="CHEBI:30616"/>
    </ligand>
</feature>
<evidence type="ECO:0000256" key="11">
    <source>
        <dbReference type="RuleBase" id="RU004136"/>
    </source>
</evidence>
<dbReference type="GO" id="GO:0005737">
    <property type="term" value="C:cytoplasm"/>
    <property type="evidence" value="ECO:0007669"/>
    <property type="project" value="UniProtKB-SubCell"/>
</dbReference>
<dbReference type="EC" id="6.3.2.10" evidence="10 11"/>
<dbReference type="InterPro" id="IPR036615">
    <property type="entry name" value="Mur_ligase_C_dom_sf"/>
</dbReference>
<dbReference type="InterPro" id="IPR005863">
    <property type="entry name" value="UDP-N-AcMur_synth"/>
</dbReference>
<evidence type="ECO:0000256" key="5">
    <source>
        <dbReference type="ARBA" id="ARBA00022840"/>
    </source>
</evidence>
<keyword evidence="1 10" id="KW-0963">Cytoplasm</keyword>
<dbReference type="GO" id="GO:0047480">
    <property type="term" value="F:UDP-N-acetylmuramoyl-tripeptide-D-alanyl-D-alanine ligase activity"/>
    <property type="evidence" value="ECO:0007669"/>
    <property type="project" value="UniProtKB-UniRule"/>
</dbReference>
<keyword evidence="3 10" id="KW-0132">Cell division</keyword>
<dbReference type="UniPathway" id="UPA00219"/>
<dbReference type="InterPro" id="IPR035911">
    <property type="entry name" value="MurE/MurF_N"/>
</dbReference>
<evidence type="ECO:0000256" key="2">
    <source>
        <dbReference type="ARBA" id="ARBA00022598"/>
    </source>
</evidence>
<dbReference type="Pfam" id="PF01225">
    <property type="entry name" value="Mur_ligase"/>
    <property type="match status" value="1"/>
</dbReference>
<evidence type="ECO:0000259" key="14">
    <source>
        <dbReference type="Pfam" id="PF08245"/>
    </source>
</evidence>
<dbReference type="Gene3D" id="3.90.190.20">
    <property type="entry name" value="Mur ligase, C-terminal domain"/>
    <property type="match status" value="1"/>
</dbReference>
<comment type="subcellular location">
    <subcellularLocation>
        <location evidence="10 11">Cytoplasm</location>
    </subcellularLocation>
</comment>
<keyword evidence="8 10" id="KW-0131">Cell cycle</keyword>
<feature type="domain" description="Mur ligase N-terminal catalytic" evidence="12">
    <location>
        <begin position="29"/>
        <end position="71"/>
    </location>
</feature>
<evidence type="ECO:0000259" key="13">
    <source>
        <dbReference type="Pfam" id="PF02875"/>
    </source>
</evidence>
<keyword evidence="16" id="KW-1185">Reference proteome</keyword>
<comment type="caution">
    <text evidence="15">The sequence shown here is derived from an EMBL/GenBank/DDBJ whole genome shotgun (WGS) entry which is preliminary data.</text>
</comment>
<evidence type="ECO:0000256" key="7">
    <source>
        <dbReference type="ARBA" id="ARBA00022984"/>
    </source>
</evidence>
<keyword evidence="6 10" id="KW-0133">Cell shape</keyword>
<reference evidence="15 16" key="1">
    <citation type="submission" date="2017-11" db="EMBL/GenBank/DDBJ databases">
        <title>Genomic Encyclopedia of Archaeal and Bacterial Type Strains, Phase II (KMG-II): From Individual Species to Whole Genera.</title>
        <authorList>
            <person name="Goeker M."/>
        </authorList>
    </citation>
    <scope>NUCLEOTIDE SEQUENCE [LARGE SCALE GENOMIC DNA]</scope>
    <source>
        <strain evidence="15 16">DSM 27763</strain>
    </source>
</reference>
<dbReference type="PANTHER" id="PTHR43024">
    <property type="entry name" value="UDP-N-ACETYLMURAMOYL-TRIPEPTIDE--D-ALANYL-D-ALANINE LIGASE"/>
    <property type="match status" value="1"/>
</dbReference>
<comment type="similarity">
    <text evidence="10">Belongs to the MurCDEF family. MurF subfamily.</text>
</comment>
<dbReference type="GO" id="GO:0051301">
    <property type="term" value="P:cell division"/>
    <property type="evidence" value="ECO:0007669"/>
    <property type="project" value="UniProtKB-KW"/>
</dbReference>
<evidence type="ECO:0000256" key="9">
    <source>
        <dbReference type="ARBA" id="ARBA00023316"/>
    </source>
</evidence>
<dbReference type="HAMAP" id="MF_02019">
    <property type="entry name" value="MurF"/>
    <property type="match status" value="1"/>
</dbReference>
<sequence>MRLAEIAAVVGGRVEPEHAGVEVVAPAAIDSRVVEPGGLFVALAGEHTDGHAFVGAAADRGAAAVLAARPVGAPYVLVDDPAAALSLLAAEVRRRLRGCAVIGITGSQGKTSVKDLLAQVLAAQGATVATAGNFNNEIGVPLTLLRADASTRYLVVEMGARHVGNIAELCALARPDVGVVLNVGSAHVGEFGSREAIAQAKGELVEALSADGTAVLNASDEAVVAMRSRTAARVSTFGADEEADVAVRDVVLRRDGTVEADLRLAGRWSRLRLGLLGAHQATNAAAAAAAALAVGITPDVIVRELGAASPRSAWRMERAVTPDGVVVVNDAYNANPESTASALRTLAAMTPTDAASYAVLGEMLELGGAAARAHADVGSLAAELGLTHVVAVGAGAHGVHDAARAAGAASVAVADVTEAVGWLRTRIRPGDVVLVKASRASGLDRVAAALLEPRDFDEGDDAR</sequence>
<evidence type="ECO:0000256" key="8">
    <source>
        <dbReference type="ARBA" id="ARBA00023306"/>
    </source>
</evidence>
<evidence type="ECO:0000256" key="6">
    <source>
        <dbReference type="ARBA" id="ARBA00022960"/>
    </source>
</evidence>
<gene>
    <name evidence="10" type="primary">murF</name>
    <name evidence="15" type="ORF">CLV56_0232</name>
</gene>
<dbReference type="GO" id="GO:0071555">
    <property type="term" value="P:cell wall organization"/>
    <property type="evidence" value="ECO:0007669"/>
    <property type="project" value="UniProtKB-KW"/>
</dbReference>
<dbReference type="InterPro" id="IPR013221">
    <property type="entry name" value="Mur_ligase_cen"/>
</dbReference>
<organism evidence="15 16">
    <name type="scientific">Mumia flava</name>
    <dbReference type="NCBI Taxonomy" id="1348852"/>
    <lineage>
        <taxon>Bacteria</taxon>
        <taxon>Bacillati</taxon>
        <taxon>Actinomycetota</taxon>
        <taxon>Actinomycetes</taxon>
        <taxon>Propionibacteriales</taxon>
        <taxon>Nocardioidaceae</taxon>
        <taxon>Mumia</taxon>
    </lineage>
</organism>
<protein>
    <recommendedName>
        <fullName evidence="10 11">UDP-N-acetylmuramoyl-tripeptide--D-alanyl-D-alanine ligase</fullName>
        <ecNumber evidence="10 11">6.3.2.10</ecNumber>
    </recommendedName>
    <alternativeName>
        <fullName evidence="10">D-alanyl-D-alanine-adding enzyme</fullName>
    </alternativeName>
</protein>
<dbReference type="SUPFAM" id="SSF53244">
    <property type="entry name" value="MurD-like peptide ligases, peptide-binding domain"/>
    <property type="match status" value="1"/>
</dbReference>
<dbReference type="GO" id="GO:0005524">
    <property type="term" value="F:ATP binding"/>
    <property type="evidence" value="ECO:0007669"/>
    <property type="project" value="UniProtKB-UniRule"/>
</dbReference>
<feature type="domain" description="Mur ligase C-terminal" evidence="13">
    <location>
        <begin position="315"/>
        <end position="439"/>
    </location>
</feature>
<dbReference type="SUPFAM" id="SSF63418">
    <property type="entry name" value="MurE/MurF N-terminal domain"/>
    <property type="match status" value="1"/>
</dbReference>
<name>A0A2M9BDL2_9ACTN</name>
<dbReference type="Pfam" id="PF08245">
    <property type="entry name" value="Mur_ligase_M"/>
    <property type="match status" value="1"/>
</dbReference>
<dbReference type="GO" id="GO:0009252">
    <property type="term" value="P:peptidoglycan biosynthetic process"/>
    <property type="evidence" value="ECO:0007669"/>
    <property type="project" value="UniProtKB-UniRule"/>
</dbReference>
<keyword evidence="5 10" id="KW-0067">ATP-binding</keyword>
<feature type="domain" description="Mur ligase central" evidence="14">
    <location>
        <begin position="104"/>
        <end position="291"/>
    </location>
</feature>
<dbReference type="RefSeq" id="WP_342745029.1">
    <property type="nucleotide sequence ID" value="NZ_PGEZ01000001.1"/>
</dbReference>
<dbReference type="EMBL" id="PGEZ01000001">
    <property type="protein sequence ID" value="PJJ56028.1"/>
    <property type="molecule type" value="Genomic_DNA"/>
</dbReference>
<dbReference type="Proteomes" id="UP000230842">
    <property type="component" value="Unassembled WGS sequence"/>
</dbReference>
<dbReference type="Pfam" id="PF02875">
    <property type="entry name" value="Mur_ligase_C"/>
    <property type="match status" value="1"/>
</dbReference>
<dbReference type="InterPro" id="IPR004101">
    <property type="entry name" value="Mur_ligase_C"/>
</dbReference>
<dbReference type="AlphaFoldDB" id="A0A2M9BDL2"/>
<keyword evidence="7 10" id="KW-0573">Peptidoglycan synthesis</keyword>
<evidence type="ECO:0000259" key="12">
    <source>
        <dbReference type="Pfam" id="PF01225"/>
    </source>
</evidence>
<dbReference type="InterPro" id="IPR036565">
    <property type="entry name" value="Mur-like_cat_sf"/>
</dbReference>
<dbReference type="InterPro" id="IPR051046">
    <property type="entry name" value="MurCDEF_CellWall_CoF430Synth"/>
</dbReference>
<evidence type="ECO:0000313" key="15">
    <source>
        <dbReference type="EMBL" id="PJJ56028.1"/>
    </source>
</evidence>
<proteinExistence type="inferred from homology"/>
<comment type="pathway">
    <text evidence="10 11">Cell wall biogenesis; peptidoglycan biosynthesis.</text>
</comment>
<evidence type="ECO:0000256" key="3">
    <source>
        <dbReference type="ARBA" id="ARBA00022618"/>
    </source>
</evidence>
<dbReference type="Gene3D" id="3.40.1190.10">
    <property type="entry name" value="Mur-like, catalytic domain"/>
    <property type="match status" value="1"/>
</dbReference>
<evidence type="ECO:0000256" key="1">
    <source>
        <dbReference type="ARBA" id="ARBA00022490"/>
    </source>
</evidence>
<dbReference type="InterPro" id="IPR000713">
    <property type="entry name" value="Mur_ligase_N"/>
</dbReference>
<accession>A0A2M9BDL2</accession>
<dbReference type="Gene3D" id="3.40.1390.10">
    <property type="entry name" value="MurE/MurF, N-terminal domain"/>
    <property type="match status" value="1"/>
</dbReference>
<dbReference type="GO" id="GO:0008766">
    <property type="term" value="F:UDP-N-acetylmuramoylalanyl-D-glutamyl-2,6-diaminopimelate-D-alanyl-D-alanine ligase activity"/>
    <property type="evidence" value="ECO:0007669"/>
    <property type="project" value="RHEA"/>
</dbReference>
<dbReference type="GO" id="GO:0008360">
    <property type="term" value="P:regulation of cell shape"/>
    <property type="evidence" value="ECO:0007669"/>
    <property type="project" value="UniProtKB-KW"/>
</dbReference>
<keyword evidence="2 10" id="KW-0436">Ligase</keyword>
<keyword evidence="4 10" id="KW-0547">Nucleotide-binding</keyword>
<comment type="function">
    <text evidence="10 11">Involved in cell wall formation. Catalyzes the final step in the synthesis of UDP-N-acetylmuramoyl-pentapeptide, the precursor of murein.</text>
</comment>
<dbReference type="NCBIfam" id="TIGR01143">
    <property type="entry name" value="murF"/>
    <property type="match status" value="1"/>
</dbReference>